<name>A0A7I8LK32_SPIIN</name>
<feature type="region of interest" description="Disordered" evidence="9">
    <location>
        <begin position="477"/>
        <end position="503"/>
    </location>
</feature>
<comment type="similarity">
    <text evidence="2">Belongs to the TALE/BELL homeobox family.</text>
</comment>
<comment type="subcellular location">
    <subcellularLocation>
        <location evidence="1 8">Nucleus</location>
    </subcellularLocation>
</comment>
<dbReference type="PANTHER" id="PTHR11850">
    <property type="entry name" value="HOMEOBOX PROTEIN TRANSCRIPTION FACTORS"/>
    <property type="match status" value="1"/>
</dbReference>
<evidence type="ECO:0000256" key="3">
    <source>
        <dbReference type="ARBA" id="ARBA00023015"/>
    </source>
</evidence>
<dbReference type="GO" id="GO:0003677">
    <property type="term" value="F:DNA binding"/>
    <property type="evidence" value="ECO:0007669"/>
    <property type="project" value="UniProtKB-UniRule"/>
</dbReference>
<dbReference type="GO" id="GO:0006355">
    <property type="term" value="P:regulation of DNA-templated transcription"/>
    <property type="evidence" value="ECO:0007669"/>
    <property type="project" value="InterPro"/>
</dbReference>
<evidence type="ECO:0000256" key="9">
    <source>
        <dbReference type="SAM" id="MobiDB-lite"/>
    </source>
</evidence>
<evidence type="ECO:0000256" key="4">
    <source>
        <dbReference type="ARBA" id="ARBA00023125"/>
    </source>
</evidence>
<evidence type="ECO:0000256" key="8">
    <source>
        <dbReference type="PROSITE-ProRule" id="PRU00108"/>
    </source>
</evidence>
<feature type="compositionally biased region" description="Basic and acidic residues" evidence="9">
    <location>
        <begin position="381"/>
        <end position="392"/>
    </location>
</feature>
<keyword evidence="6" id="KW-0804">Transcription</keyword>
<evidence type="ECO:0000259" key="10">
    <source>
        <dbReference type="PROSITE" id="PS50071"/>
    </source>
</evidence>
<dbReference type="GO" id="GO:0005634">
    <property type="term" value="C:nucleus"/>
    <property type="evidence" value="ECO:0007669"/>
    <property type="project" value="UniProtKB-SubCell"/>
</dbReference>
<feature type="compositionally biased region" description="Low complexity" evidence="9">
    <location>
        <begin position="268"/>
        <end position="286"/>
    </location>
</feature>
<accession>A0A7I8LK32</accession>
<gene>
    <name evidence="11" type="ORF">SI8410_17020724</name>
</gene>
<dbReference type="Pfam" id="PF07526">
    <property type="entry name" value="POX"/>
    <property type="match status" value="1"/>
</dbReference>
<dbReference type="CDD" id="cd00086">
    <property type="entry name" value="homeodomain"/>
    <property type="match status" value="1"/>
</dbReference>
<protein>
    <recommendedName>
        <fullName evidence="10">Homeobox domain-containing protein</fullName>
    </recommendedName>
</protein>
<keyword evidence="3" id="KW-0805">Transcription regulation</keyword>
<evidence type="ECO:0000256" key="6">
    <source>
        <dbReference type="ARBA" id="ARBA00023163"/>
    </source>
</evidence>
<keyword evidence="5 8" id="KW-0371">Homeobox</keyword>
<dbReference type="AlphaFoldDB" id="A0A7I8LK32"/>
<evidence type="ECO:0000256" key="2">
    <source>
        <dbReference type="ARBA" id="ARBA00006454"/>
    </source>
</evidence>
<dbReference type="InterPro" id="IPR008422">
    <property type="entry name" value="KN_HD"/>
</dbReference>
<evidence type="ECO:0000313" key="12">
    <source>
        <dbReference type="Proteomes" id="UP000663760"/>
    </source>
</evidence>
<feature type="compositionally biased region" description="Polar residues" evidence="9">
    <location>
        <begin position="396"/>
        <end position="410"/>
    </location>
</feature>
<reference evidence="11" key="1">
    <citation type="submission" date="2020-02" db="EMBL/GenBank/DDBJ databases">
        <authorList>
            <person name="Scholz U."/>
            <person name="Mascher M."/>
            <person name="Fiebig A."/>
        </authorList>
    </citation>
    <scope>NUCLEOTIDE SEQUENCE</scope>
</reference>
<feature type="region of interest" description="Disordered" evidence="9">
    <location>
        <begin position="371"/>
        <end position="413"/>
    </location>
</feature>
<dbReference type="InterPro" id="IPR001356">
    <property type="entry name" value="HD"/>
</dbReference>
<evidence type="ECO:0000256" key="7">
    <source>
        <dbReference type="ARBA" id="ARBA00023242"/>
    </source>
</evidence>
<feature type="region of interest" description="Disordered" evidence="9">
    <location>
        <begin position="265"/>
        <end position="295"/>
    </location>
</feature>
<dbReference type="Proteomes" id="UP000663760">
    <property type="component" value="Chromosome 17"/>
</dbReference>
<proteinExistence type="inferred from homology"/>
<feature type="DNA-binding region" description="Homeobox" evidence="8">
    <location>
        <begin position="408"/>
        <end position="470"/>
    </location>
</feature>
<evidence type="ECO:0000256" key="1">
    <source>
        <dbReference type="ARBA" id="ARBA00004123"/>
    </source>
</evidence>
<keyword evidence="7 8" id="KW-0539">Nucleus</keyword>
<keyword evidence="4 8" id="KW-0238">DNA-binding</keyword>
<dbReference type="SMART" id="SM00389">
    <property type="entry name" value="HOX"/>
    <property type="match status" value="1"/>
</dbReference>
<organism evidence="11 12">
    <name type="scientific">Spirodela intermedia</name>
    <name type="common">Intermediate duckweed</name>
    <dbReference type="NCBI Taxonomy" id="51605"/>
    <lineage>
        <taxon>Eukaryota</taxon>
        <taxon>Viridiplantae</taxon>
        <taxon>Streptophyta</taxon>
        <taxon>Embryophyta</taxon>
        <taxon>Tracheophyta</taxon>
        <taxon>Spermatophyta</taxon>
        <taxon>Magnoliopsida</taxon>
        <taxon>Liliopsida</taxon>
        <taxon>Araceae</taxon>
        <taxon>Lemnoideae</taxon>
        <taxon>Spirodela</taxon>
    </lineage>
</organism>
<dbReference type="Gene3D" id="1.10.10.60">
    <property type="entry name" value="Homeodomain-like"/>
    <property type="match status" value="1"/>
</dbReference>
<dbReference type="SMART" id="SM00574">
    <property type="entry name" value="POX"/>
    <property type="match status" value="1"/>
</dbReference>
<dbReference type="SUPFAM" id="SSF46689">
    <property type="entry name" value="Homeodomain-like"/>
    <property type="match status" value="1"/>
</dbReference>
<dbReference type="InterPro" id="IPR006563">
    <property type="entry name" value="POX_dom"/>
</dbReference>
<dbReference type="Pfam" id="PF05920">
    <property type="entry name" value="Homeobox_KN"/>
    <property type="match status" value="1"/>
</dbReference>
<evidence type="ECO:0000256" key="5">
    <source>
        <dbReference type="ARBA" id="ARBA00023155"/>
    </source>
</evidence>
<feature type="domain" description="Homeobox" evidence="10">
    <location>
        <begin position="406"/>
        <end position="469"/>
    </location>
</feature>
<dbReference type="OrthoDB" id="10056939at2759"/>
<dbReference type="PROSITE" id="PS50071">
    <property type="entry name" value="HOMEOBOX_2"/>
    <property type="match status" value="1"/>
</dbReference>
<evidence type="ECO:0000313" key="11">
    <source>
        <dbReference type="EMBL" id="CAA7410046.1"/>
    </source>
</evidence>
<keyword evidence="12" id="KW-1185">Reference proteome</keyword>
<dbReference type="InterPro" id="IPR009057">
    <property type="entry name" value="Homeodomain-like_sf"/>
</dbReference>
<sequence length="503" mass="54594">MGNHPLFLSFQEEAMGNLHLTGHEGMIGPEIRVSRESSLPSASFDGLLPGNPNLQDDIMGAAIPAVSVLSSEDIRTFISNNSSSNSTSVTCAYGVEEMEFSGPRRYVDANGQLSYGGSYDEVMGHQVLPGRSLATVRPSCHILSGSSFNPEKTYSYSALNNELSLTLGSSQSVMNLHGVPDQISEDSRCGEASELLVCSQIVSHSGNGAGPGMRRGARDHHPRVVGHPLESRYMSMVEQVLAEVAGYALENLSELDDPSAWIEDGTRSSFSSSCSSKRGASASASSKDFAHSPGDVRSHGYVEKTDLITLLEAVDGGYNRCLVQMHSVMSKFQVATSSGVAHTPARLALRAISRFHGSLRDKITTQILSAGEHAGGGRGAAGEKERSIESSIHKQWASQQLRRNDQQTWRPQRGLPEKSVSVLRAWMFQNFLHPYPKDSEKHLLAIKSGLTRSQVSNWFINARVRLWKPMIEEMHSEVSKKNQAQEGAGDRRGRPCAGGQRVG</sequence>
<dbReference type="InterPro" id="IPR050224">
    <property type="entry name" value="TALE_homeobox"/>
</dbReference>
<dbReference type="EMBL" id="LR746280">
    <property type="protein sequence ID" value="CAA7410046.1"/>
    <property type="molecule type" value="Genomic_DNA"/>
</dbReference>